<comment type="caution">
    <text evidence="2">The sequence shown here is derived from an EMBL/GenBank/DDBJ whole genome shotgun (WGS) entry which is preliminary data.</text>
</comment>
<gene>
    <name evidence="2" type="ORF">IBE52_05760</name>
</gene>
<evidence type="ECO:0008006" key="4">
    <source>
        <dbReference type="Google" id="ProtNLM"/>
    </source>
</evidence>
<proteinExistence type="predicted"/>
<reference evidence="2 3" key="1">
    <citation type="submission" date="2020-08" db="EMBL/GenBank/DDBJ databases">
        <title>Comparative genomics of Francisella species.</title>
        <authorList>
            <person name="Sahl J."/>
            <person name="Sjodin A."/>
            <person name="Wagner D."/>
            <person name="Forsman M."/>
        </authorList>
    </citation>
    <scope>NUCLEOTIDE SEQUENCE [LARGE SCALE GENOMIC DNA]</scope>
    <source>
        <strain evidence="2 3">F1093</strain>
    </source>
</reference>
<evidence type="ECO:0000313" key="3">
    <source>
        <dbReference type="Proteomes" id="UP000760407"/>
    </source>
</evidence>
<keyword evidence="3" id="KW-1185">Reference proteome</keyword>
<dbReference type="EMBL" id="JACTSG010000004">
    <property type="protein sequence ID" value="MBK2302412.1"/>
    <property type="molecule type" value="Genomic_DNA"/>
</dbReference>
<organism evidence="2 3">
    <name type="scientific">Francisella philomiragia</name>
    <dbReference type="NCBI Taxonomy" id="28110"/>
    <lineage>
        <taxon>Bacteria</taxon>
        <taxon>Pseudomonadati</taxon>
        <taxon>Pseudomonadota</taxon>
        <taxon>Gammaproteobacteria</taxon>
        <taxon>Thiotrichales</taxon>
        <taxon>Francisellaceae</taxon>
        <taxon>Francisella</taxon>
    </lineage>
</organism>
<accession>A0ABS1GC50</accession>
<dbReference type="Proteomes" id="UP000760407">
    <property type="component" value="Unassembled WGS sequence"/>
</dbReference>
<feature type="compositionally biased region" description="Polar residues" evidence="1">
    <location>
        <begin position="107"/>
        <end position="119"/>
    </location>
</feature>
<evidence type="ECO:0000256" key="1">
    <source>
        <dbReference type="SAM" id="MobiDB-lite"/>
    </source>
</evidence>
<name>A0ABS1GC50_9GAMM</name>
<dbReference type="RefSeq" id="WP_200166547.1">
    <property type="nucleotide sequence ID" value="NZ_JACTSG010000004.1"/>
</dbReference>
<protein>
    <recommendedName>
        <fullName evidence="4">Prophage minor tail Z family protein</fullName>
    </recommendedName>
</protein>
<feature type="region of interest" description="Disordered" evidence="1">
    <location>
        <begin position="92"/>
        <end position="123"/>
    </location>
</feature>
<evidence type="ECO:0000313" key="2">
    <source>
        <dbReference type="EMBL" id="MBK2302412.1"/>
    </source>
</evidence>
<sequence>MLQIDDKDIKKLENDLKLFAHKAFPFATKNTLNQSAFKAMNIAKQNVRNQMITRNKFTEQSIRVEQTKTLNTAKQAAYIGSIAEYMEDQEFGGTKTSKKGNHLSIATGYSSGEEGQQPRSRLPRAVNKMKNIKLRPTSRNGKTRKQRNIIAIRDAANNGQKYVYLDLGRRKGIFKVLGGKKRPKIKMVHDLSRKSVVIDKNPWLKPSVEETKLYIPEIYKNSLEFQVKRVGIFR</sequence>